<reference evidence="4 5" key="1">
    <citation type="submission" date="2020-04" db="EMBL/GenBank/DDBJ databases">
        <authorList>
            <person name="De Canck E."/>
        </authorList>
    </citation>
    <scope>NUCLEOTIDE SEQUENCE [LARGE SCALE GENOMIC DNA]</scope>
    <source>
        <strain evidence="4 5">LMG 27177</strain>
    </source>
</reference>
<sequence length="308" mass="32910">MHILITGAGGFVGTALSKKLLSDATLAHARITLLDMSVEATSHPNVRVVSGSLSDEAVLRESFEDSVDTVYHLGSVPGGTAERDPALGRGVNLYGTLKLIDKSASQAAPPRFVFASSIEVYGETLPSPMSENVSPKPATSYGTHKLITGLALADAIRRGTLTGCSLRLPGVVARPPGASGLVSAFMSDIFWALRDGRRITVPVSREATGWWISRERCVDNLLHAATADTSILRASTYQMPVLQLSIKQVLDALSTRFNVDWSDLVTFEPNPRVEALFGSYPALSTPEAESAGFRNDGTVQQLLARIFG</sequence>
<dbReference type="Gene3D" id="3.40.50.720">
    <property type="entry name" value="NAD(P)-binding Rossmann-like Domain"/>
    <property type="match status" value="1"/>
</dbReference>
<evidence type="ECO:0000259" key="3">
    <source>
        <dbReference type="Pfam" id="PF01370"/>
    </source>
</evidence>
<dbReference type="Gene3D" id="3.90.25.10">
    <property type="entry name" value="UDP-galactose 4-epimerase, domain 1"/>
    <property type="match status" value="1"/>
</dbReference>
<dbReference type="Pfam" id="PF01370">
    <property type="entry name" value="Epimerase"/>
    <property type="match status" value="1"/>
</dbReference>
<keyword evidence="1" id="KW-0521">NADP</keyword>
<organism evidence="4 5">
    <name type="scientific">Paraburkholderia fynbosensis</name>
    <dbReference type="NCBI Taxonomy" id="1200993"/>
    <lineage>
        <taxon>Bacteria</taxon>
        <taxon>Pseudomonadati</taxon>
        <taxon>Pseudomonadota</taxon>
        <taxon>Betaproteobacteria</taxon>
        <taxon>Burkholderiales</taxon>
        <taxon>Burkholderiaceae</taxon>
        <taxon>Paraburkholderia</taxon>
    </lineage>
</organism>
<dbReference type="EC" id="1.1.1.410" evidence="4"/>
<dbReference type="RefSeq" id="WP_175165726.1">
    <property type="nucleotide sequence ID" value="NZ_CADIKI010000028.1"/>
</dbReference>
<protein>
    <submittedName>
        <fullName evidence="4">D-erythronate dehydrogenase</fullName>
        <ecNumber evidence="4">1.1.1.410</ecNumber>
    </submittedName>
</protein>
<evidence type="ECO:0000313" key="5">
    <source>
        <dbReference type="Proteomes" id="UP000494252"/>
    </source>
</evidence>
<dbReference type="EMBL" id="CADIKI010000028">
    <property type="protein sequence ID" value="CAB3809018.1"/>
    <property type="molecule type" value="Genomic_DNA"/>
</dbReference>
<proteinExistence type="predicted"/>
<dbReference type="PANTHER" id="PTHR43103">
    <property type="entry name" value="NUCLEOSIDE-DIPHOSPHATE-SUGAR EPIMERASE"/>
    <property type="match status" value="1"/>
</dbReference>
<dbReference type="GO" id="GO:0016491">
    <property type="term" value="F:oxidoreductase activity"/>
    <property type="evidence" value="ECO:0007669"/>
    <property type="project" value="UniProtKB-KW"/>
</dbReference>
<dbReference type="SUPFAM" id="SSF51735">
    <property type="entry name" value="NAD(P)-binding Rossmann-fold domains"/>
    <property type="match status" value="1"/>
</dbReference>
<dbReference type="InterPro" id="IPR036291">
    <property type="entry name" value="NAD(P)-bd_dom_sf"/>
</dbReference>
<dbReference type="Proteomes" id="UP000494252">
    <property type="component" value="Unassembled WGS sequence"/>
</dbReference>
<dbReference type="InterPro" id="IPR001509">
    <property type="entry name" value="Epimerase_deHydtase"/>
</dbReference>
<dbReference type="AlphaFoldDB" id="A0A6J5GXU4"/>
<gene>
    <name evidence="4" type="primary">denD_2</name>
    <name evidence="4" type="ORF">LMG27177_06678</name>
</gene>
<name>A0A6J5GXU4_9BURK</name>
<evidence type="ECO:0000256" key="2">
    <source>
        <dbReference type="ARBA" id="ARBA00023277"/>
    </source>
</evidence>
<evidence type="ECO:0000313" key="4">
    <source>
        <dbReference type="EMBL" id="CAB3809018.1"/>
    </source>
</evidence>
<keyword evidence="5" id="KW-1185">Reference proteome</keyword>
<keyword evidence="4" id="KW-0560">Oxidoreductase</keyword>
<evidence type="ECO:0000256" key="1">
    <source>
        <dbReference type="ARBA" id="ARBA00022857"/>
    </source>
</evidence>
<keyword evidence="2" id="KW-0119">Carbohydrate metabolism</keyword>
<feature type="domain" description="NAD-dependent epimerase/dehydratase" evidence="3">
    <location>
        <begin position="3"/>
        <end position="206"/>
    </location>
</feature>
<dbReference type="PANTHER" id="PTHR43103:SF3">
    <property type="entry name" value="ADP-L-GLYCERO-D-MANNO-HEPTOSE-6-EPIMERASE"/>
    <property type="match status" value="1"/>
</dbReference>
<accession>A0A6J5GXU4</accession>